<reference evidence="3" key="1">
    <citation type="submission" date="2023-07" db="EMBL/GenBank/DDBJ databases">
        <title>Whole genome shotgun sequence of Streptomyces achromogenes subsp. rubradiris NBRC 14000.</title>
        <authorList>
            <person name="Komaki H."/>
            <person name="Tamura T."/>
        </authorList>
    </citation>
    <scope>NUCLEOTIDE SEQUENCE [LARGE SCALE GENOMIC DNA]</scope>
    <source>
        <strain evidence="3">NBRC 14000</strain>
    </source>
</reference>
<name>A0ABQ3RKA0_STRRR</name>
<dbReference type="EMBL" id="BNEA01000015">
    <property type="protein sequence ID" value="GHI56287.1"/>
    <property type="molecule type" value="Genomic_DNA"/>
</dbReference>
<dbReference type="Proteomes" id="UP000646738">
    <property type="component" value="Unassembled WGS sequence"/>
</dbReference>
<feature type="coiled-coil region" evidence="1">
    <location>
        <begin position="27"/>
        <end position="54"/>
    </location>
</feature>
<keyword evidence="1" id="KW-0175">Coiled coil</keyword>
<keyword evidence="3" id="KW-1185">Reference proteome</keyword>
<dbReference type="RefSeq" id="WP_189997915.1">
    <property type="nucleotide sequence ID" value="NZ_BNCB01000017.1"/>
</dbReference>
<evidence type="ECO:0008006" key="4">
    <source>
        <dbReference type="Google" id="ProtNLM"/>
    </source>
</evidence>
<accession>A0ABQ3RKA0</accession>
<evidence type="ECO:0000313" key="3">
    <source>
        <dbReference type="Proteomes" id="UP000646738"/>
    </source>
</evidence>
<comment type="caution">
    <text evidence="2">The sequence shown here is derived from an EMBL/GenBank/DDBJ whole genome shotgun (WGS) entry which is preliminary data.</text>
</comment>
<evidence type="ECO:0000256" key="1">
    <source>
        <dbReference type="SAM" id="Coils"/>
    </source>
</evidence>
<sequence length="54" mass="5764">MSHQGKGAFLTRDATTAAKLADPVGAITELQEEVARLRTEVGDLRERVAALEGN</sequence>
<evidence type="ECO:0000313" key="2">
    <source>
        <dbReference type="EMBL" id="GHI56287.1"/>
    </source>
</evidence>
<gene>
    <name evidence="2" type="ORF">Srubr_61330</name>
</gene>
<protein>
    <recommendedName>
        <fullName evidence="4">DUF480 domain-containing protein</fullName>
    </recommendedName>
</protein>
<proteinExistence type="predicted"/>
<organism evidence="2 3">
    <name type="scientific">Streptomyces rubradiris</name>
    <name type="common">Streptomyces achromogenes subsp. rubradiris</name>
    <dbReference type="NCBI Taxonomy" id="285531"/>
    <lineage>
        <taxon>Bacteria</taxon>
        <taxon>Bacillati</taxon>
        <taxon>Actinomycetota</taxon>
        <taxon>Actinomycetes</taxon>
        <taxon>Kitasatosporales</taxon>
        <taxon>Streptomycetaceae</taxon>
        <taxon>Streptomyces</taxon>
    </lineage>
</organism>